<evidence type="ECO:0000256" key="1">
    <source>
        <dbReference type="SAM" id="MobiDB-lite"/>
    </source>
</evidence>
<dbReference type="EMBL" id="JBHLTG010000004">
    <property type="protein sequence ID" value="MFC0679826.1"/>
    <property type="molecule type" value="Genomic_DNA"/>
</dbReference>
<evidence type="ECO:0008006" key="4">
    <source>
        <dbReference type="Google" id="ProtNLM"/>
    </source>
</evidence>
<reference evidence="2 3" key="1">
    <citation type="submission" date="2024-09" db="EMBL/GenBank/DDBJ databases">
        <authorList>
            <person name="Sun Q."/>
            <person name="Mori K."/>
        </authorList>
    </citation>
    <scope>NUCLEOTIDE SEQUENCE [LARGE SCALE GENOMIC DNA]</scope>
    <source>
        <strain evidence="2 3">KCTC 23076</strain>
    </source>
</reference>
<gene>
    <name evidence="2" type="ORF">ACFFGH_18460</name>
</gene>
<keyword evidence="3" id="KW-1185">Reference proteome</keyword>
<feature type="region of interest" description="Disordered" evidence="1">
    <location>
        <begin position="12"/>
        <end position="45"/>
    </location>
</feature>
<dbReference type="Proteomes" id="UP001589896">
    <property type="component" value="Unassembled WGS sequence"/>
</dbReference>
<comment type="caution">
    <text evidence="2">The sequence shown here is derived from an EMBL/GenBank/DDBJ whole genome shotgun (WGS) entry which is preliminary data.</text>
</comment>
<proteinExistence type="predicted"/>
<accession>A0ABV6RS83</accession>
<sequence length="237" mass="26563">MVTRAERIALEKLRSRQREPDPTPIRPAKARAPRTRRHCGPSTPEERFERLALSELLLGVDCVTHAGDPGAWAADLELAPTVGHALSIEVAKLECPPTNERLTDRFGKLASGLPERFEKTFAHLKLHLAQIQPAQQAAFRRFTSEIRTLDRAGTWSPDAFGGLREALEGSRTRMDHVTPRRGTDGRLTLHWKDGDGVSFGLFWHWPVIGAVLHARVRHRVRRGQPLLQNADAKDPPD</sequence>
<protein>
    <recommendedName>
        <fullName evidence="4">DUF2867 domain-containing protein</fullName>
    </recommendedName>
</protein>
<evidence type="ECO:0000313" key="2">
    <source>
        <dbReference type="EMBL" id="MFC0679826.1"/>
    </source>
</evidence>
<feature type="compositionally biased region" description="Basic and acidic residues" evidence="1">
    <location>
        <begin position="12"/>
        <end position="21"/>
    </location>
</feature>
<evidence type="ECO:0000313" key="3">
    <source>
        <dbReference type="Proteomes" id="UP001589896"/>
    </source>
</evidence>
<name>A0ABV6RS83_9GAMM</name>
<organism evidence="2 3">
    <name type="scientific">Lysobacter korlensis</name>
    <dbReference type="NCBI Taxonomy" id="553636"/>
    <lineage>
        <taxon>Bacteria</taxon>
        <taxon>Pseudomonadati</taxon>
        <taxon>Pseudomonadota</taxon>
        <taxon>Gammaproteobacteria</taxon>
        <taxon>Lysobacterales</taxon>
        <taxon>Lysobacteraceae</taxon>
        <taxon>Lysobacter</taxon>
    </lineage>
</organism>
<feature type="compositionally biased region" description="Basic residues" evidence="1">
    <location>
        <begin position="28"/>
        <end position="39"/>
    </location>
</feature>